<dbReference type="eggNOG" id="ENOG502QQQD">
    <property type="taxonomic scope" value="Eukaryota"/>
</dbReference>
<gene>
    <name evidence="9" type="primary">107371480</name>
</gene>
<dbReference type="PANTHER" id="PTHR28631:SF1">
    <property type="entry name" value="ACTIN MATURATION PROTEASE"/>
    <property type="match status" value="1"/>
</dbReference>
<dbReference type="KEGG" id="tut:107371480"/>
<dbReference type="EnsemblMetazoa" id="tetur02g05010.1">
    <property type="protein sequence ID" value="tetur02g05010.1"/>
    <property type="gene ID" value="tetur02g05010"/>
</dbReference>
<evidence type="ECO:0000256" key="8">
    <source>
        <dbReference type="SAM" id="MobiDB-lite"/>
    </source>
</evidence>
<evidence type="ECO:0000256" key="3">
    <source>
        <dbReference type="ARBA" id="ARBA00022801"/>
    </source>
</evidence>
<protein>
    <recommendedName>
        <fullName evidence="5">Actin maturation protease</fullName>
    </recommendedName>
    <alternativeName>
        <fullName evidence="6">Actin aminopeptidase ACTMAP</fullName>
    </alternativeName>
</protein>
<dbReference type="OrthoDB" id="198816at2759"/>
<accession>T1JVL2</accession>
<keyword evidence="10" id="KW-1185">Reference proteome</keyword>
<name>T1JVL2_TETUR</name>
<dbReference type="AlphaFoldDB" id="T1JVL2"/>
<dbReference type="OMA" id="QLWDYEQ"/>
<dbReference type="PANTHER" id="PTHR28631">
    <property type="entry name" value="UPF0692 PROTEIN C19ORF54"/>
    <property type="match status" value="1"/>
</dbReference>
<feature type="compositionally biased region" description="Pro residues" evidence="8">
    <location>
        <begin position="12"/>
        <end position="25"/>
    </location>
</feature>
<dbReference type="Pfam" id="PF21646">
    <property type="entry name" value="ACTMAP-like_C"/>
    <property type="match status" value="1"/>
</dbReference>
<dbReference type="GO" id="GO:0004177">
    <property type="term" value="F:aminopeptidase activity"/>
    <property type="evidence" value="ECO:0007669"/>
    <property type="project" value="UniProtKB-KW"/>
</dbReference>
<evidence type="ECO:0000256" key="7">
    <source>
        <dbReference type="ARBA" id="ARBA00049041"/>
    </source>
</evidence>
<evidence type="ECO:0000256" key="1">
    <source>
        <dbReference type="ARBA" id="ARBA00022438"/>
    </source>
</evidence>
<evidence type="ECO:0000256" key="4">
    <source>
        <dbReference type="ARBA" id="ARBA00034725"/>
    </source>
</evidence>
<evidence type="ECO:0000313" key="9">
    <source>
        <dbReference type="EnsemblMetazoa" id="tetur02g05010.1"/>
    </source>
</evidence>
<evidence type="ECO:0000256" key="2">
    <source>
        <dbReference type="ARBA" id="ARBA00022670"/>
    </source>
</evidence>
<dbReference type="InterPro" id="IPR040043">
    <property type="entry name" value="ACTMAP"/>
</dbReference>
<dbReference type="Proteomes" id="UP000015104">
    <property type="component" value="Unassembled WGS sequence"/>
</dbReference>
<reference evidence="9" key="2">
    <citation type="submission" date="2015-06" db="UniProtKB">
        <authorList>
            <consortium name="EnsemblMetazoa"/>
        </authorList>
    </citation>
    <scope>IDENTIFICATION</scope>
</reference>
<keyword evidence="1" id="KW-0031">Aminopeptidase</keyword>
<proteinExistence type="inferred from homology"/>
<feature type="region of interest" description="Disordered" evidence="8">
    <location>
        <begin position="1"/>
        <end position="25"/>
    </location>
</feature>
<dbReference type="GO" id="GO:0006508">
    <property type="term" value="P:proteolysis"/>
    <property type="evidence" value="ECO:0007669"/>
    <property type="project" value="UniProtKB-KW"/>
</dbReference>
<sequence>MTSDPRFSPQHHQPPPPPPPPSLPPLSLPFTLGRTFLNKFSIKSDEEEPHNSVRKLLLKSGIMSCNDGADEKHLLFSRYNQAPSITQEGPTCGLVALMMALELLGVKTRELSDVLEEAKKLGITYNGEMFSVHNLGCLSQHLAPEISALHVCDISDSKTKQKFIKHLSSGWPILIPYDADYNQLPCSINGHRAHWAVILGYCIEVLCPLNCDIEEVSKFWRIDNFYPSLYHLNTTDGFNDTEFSKKIYDLLLLDSCKLYLYVKQGKSCKLLLFDYESLIESNRNLNSINPTSTREYLLPEGGVRSGLSDQALLLEPSNMNL</sequence>
<evidence type="ECO:0000313" key="10">
    <source>
        <dbReference type="Proteomes" id="UP000015104"/>
    </source>
</evidence>
<dbReference type="EMBL" id="CAEY01000795">
    <property type="status" value="NOT_ANNOTATED_CDS"/>
    <property type="molecule type" value="Genomic_DNA"/>
</dbReference>
<evidence type="ECO:0000256" key="6">
    <source>
        <dbReference type="ARBA" id="ARBA00034908"/>
    </source>
</evidence>
<comment type="catalytic activity">
    <reaction evidence="7">
        <text>N-terminal N(alpha)-acetyl-L-cysteinyl-L-aspartyl-[protein] + H2O = N-terminal L-aspartyl-[protein] + N-acetyl-L-cysteine</text>
        <dbReference type="Rhea" id="RHEA:74579"/>
        <dbReference type="Rhea" id="RHEA-COMP:12669"/>
        <dbReference type="Rhea" id="RHEA-COMP:18395"/>
        <dbReference type="ChEBI" id="CHEBI:15377"/>
        <dbReference type="ChEBI" id="CHEBI:64720"/>
        <dbReference type="ChEBI" id="CHEBI:78236"/>
        <dbReference type="ChEBI" id="CHEBI:193599"/>
    </reaction>
    <physiologicalReaction direction="left-to-right" evidence="7">
        <dbReference type="Rhea" id="RHEA:74580"/>
    </physiologicalReaction>
</comment>
<comment type="similarity">
    <text evidence="4">Belongs to the ACTMAP family.</text>
</comment>
<organism evidence="9 10">
    <name type="scientific">Tetranychus urticae</name>
    <name type="common">Two-spotted spider mite</name>
    <dbReference type="NCBI Taxonomy" id="32264"/>
    <lineage>
        <taxon>Eukaryota</taxon>
        <taxon>Metazoa</taxon>
        <taxon>Ecdysozoa</taxon>
        <taxon>Arthropoda</taxon>
        <taxon>Chelicerata</taxon>
        <taxon>Arachnida</taxon>
        <taxon>Acari</taxon>
        <taxon>Acariformes</taxon>
        <taxon>Trombidiformes</taxon>
        <taxon>Prostigmata</taxon>
        <taxon>Eleutherengona</taxon>
        <taxon>Raphignathae</taxon>
        <taxon>Tetranychoidea</taxon>
        <taxon>Tetranychidae</taxon>
        <taxon>Tetranychus</taxon>
    </lineage>
</organism>
<keyword evidence="3" id="KW-0378">Hydrolase</keyword>
<keyword evidence="2" id="KW-0645">Protease</keyword>
<dbReference type="STRING" id="32264.T1JVL2"/>
<reference evidence="10" key="1">
    <citation type="submission" date="2011-08" db="EMBL/GenBank/DDBJ databases">
        <authorList>
            <person name="Rombauts S."/>
        </authorList>
    </citation>
    <scope>NUCLEOTIDE SEQUENCE</scope>
    <source>
        <strain evidence="10">London</strain>
    </source>
</reference>
<dbReference type="HOGENOM" id="CLU_077492_1_0_1"/>
<evidence type="ECO:0000256" key="5">
    <source>
        <dbReference type="ARBA" id="ARBA00034848"/>
    </source>
</evidence>